<evidence type="ECO:0000313" key="2">
    <source>
        <dbReference type="Proteomes" id="UP000014570"/>
    </source>
</evidence>
<protein>
    <submittedName>
        <fullName evidence="1">Uncharacterized protein</fullName>
    </submittedName>
</protein>
<dbReference type="Proteomes" id="UP000014570">
    <property type="component" value="Unassembled WGS sequence"/>
</dbReference>
<evidence type="ECO:0000313" key="1">
    <source>
        <dbReference type="EMBL" id="EPG57689.1"/>
    </source>
</evidence>
<dbReference type="AlphaFoldDB" id="A0AAV3JDX9"/>
<gene>
    <name evidence="1" type="ORF">LEP1GSC103_2298</name>
</gene>
<organism evidence="1 2">
    <name type="scientific">Leptospira borgpetersenii serovar Javanica str. UI 09931</name>
    <dbReference type="NCBI Taxonomy" id="1049767"/>
    <lineage>
        <taxon>Bacteria</taxon>
        <taxon>Pseudomonadati</taxon>
        <taxon>Spirochaetota</taxon>
        <taxon>Spirochaetia</taxon>
        <taxon>Leptospirales</taxon>
        <taxon>Leptospiraceae</taxon>
        <taxon>Leptospira</taxon>
    </lineage>
</organism>
<comment type="caution">
    <text evidence="1">The sequence shown here is derived from an EMBL/GenBank/DDBJ whole genome shotgun (WGS) entry which is preliminary data.</text>
</comment>
<name>A0AAV3JDX9_LEPBO</name>
<reference evidence="1 2" key="1">
    <citation type="submission" date="2013-04" db="EMBL/GenBank/DDBJ databases">
        <authorList>
            <person name="Harkins D.M."/>
            <person name="Durkin A.S."/>
            <person name="Brinkac L.M."/>
            <person name="Haft D.H."/>
            <person name="Selengut J.D."/>
            <person name="Sanka R."/>
            <person name="DePew J."/>
            <person name="Purushe J."/>
            <person name="Chanthongthip A."/>
            <person name="Lattana O."/>
            <person name="Phetsouvanh R."/>
            <person name="Newton P.N."/>
            <person name="Vinetz J.M."/>
            <person name="Sutton G.G."/>
            <person name="Nierman W.C."/>
            <person name="Fouts D.E."/>
        </authorList>
    </citation>
    <scope>NUCLEOTIDE SEQUENCE [LARGE SCALE GENOMIC DNA]</scope>
    <source>
        <strain evidence="1 2">UI 09931</strain>
    </source>
</reference>
<dbReference type="EMBL" id="AHNP02000007">
    <property type="protein sequence ID" value="EPG57689.1"/>
    <property type="molecule type" value="Genomic_DNA"/>
</dbReference>
<accession>A0AAV3JDX9</accession>
<proteinExistence type="predicted"/>
<sequence length="66" mass="7815">MAVIGFSEFKACSKNQLQSLMSLFQKLEYGTFFKKKMIFGIRCNSSELLPLCELLIHFWYRFHVSE</sequence>